<dbReference type="PANTHER" id="PTHR33418">
    <property type="entry name" value="HELICASE-ASSOCIATED"/>
    <property type="match status" value="1"/>
</dbReference>
<sequence>MTRLLTSPDNHSWKSYEKPNCCYKGTYEVPKSSTIQENLMSMALMLDLPTAIPRDVFSLSEFPSSGVTIKESNSLFDDLESDWNDIIEPTPFREGTSLATTSGGKPAIVQVQVQDSAFEPKAMDSNSISLLPEAREVLSLLLPSRGDNRKRSIEPSKSASKRARPNPTNGEKKDLGVAMGVSRQDETINPRFRVYQDAQWQEQFEALLKYKQQFGHCNVPHTYEHDLALSRWVKRQRCQYKLKLDGKRTSMSAERQQKLDDEGFVWDPHTALWETRRAELLEYRAREGNCNVPCRYAKNPQLGMWVRSQRREYKLLCEGQLSRLTPERYRVLDDMGFVWEPRAVGRTNKKATS</sequence>
<evidence type="ECO:0000313" key="4">
    <source>
        <dbReference type="Proteomes" id="UP001295423"/>
    </source>
</evidence>
<comment type="caution">
    <text evidence="3">The sequence shown here is derived from an EMBL/GenBank/DDBJ whole genome shotgun (WGS) entry which is preliminary data.</text>
</comment>
<evidence type="ECO:0000313" key="3">
    <source>
        <dbReference type="EMBL" id="CAJ1945913.1"/>
    </source>
</evidence>
<accession>A0AAD2FK69</accession>
<gene>
    <name evidence="3" type="ORF">CYCCA115_LOCUS10055</name>
</gene>
<dbReference type="PANTHER" id="PTHR33418:SF1">
    <property type="entry name" value="HELICASE-ASSOCIATED DOMAIN-CONTAINING PROTEIN"/>
    <property type="match status" value="1"/>
</dbReference>
<protein>
    <recommendedName>
        <fullName evidence="2">Helicase-associated domain-containing protein</fullName>
    </recommendedName>
</protein>
<dbReference type="Proteomes" id="UP001295423">
    <property type="component" value="Unassembled WGS sequence"/>
</dbReference>
<proteinExistence type="predicted"/>
<feature type="region of interest" description="Disordered" evidence="1">
    <location>
        <begin position="147"/>
        <end position="176"/>
    </location>
</feature>
<reference evidence="3" key="1">
    <citation type="submission" date="2023-08" db="EMBL/GenBank/DDBJ databases">
        <authorList>
            <person name="Audoor S."/>
            <person name="Bilcke G."/>
        </authorList>
    </citation>
    <scope>NUCLEOTIDE SEQUENCE</scope>
</reference>
<dbReference type="AlphaFoldDB" id="A0AAD2FK69"/>
<dbReference type="Pfam" id="PF03457">
    <property type="entry name" value="HA"/>
    <property type="match status" value="2"/>
</dbReference>
<evidence type="ECO:0000259" key="2">
    <source>
        <dbReference type="Pfam" id="PF03457"/>
    </source>
</evidence>
<evidence type="ECO:0000256" key="1">
    <source>
        <dbReference type="SAM" id="MobiDB-lite"/>
    </source>
</evidence>
<name>A0AAD2FK69_9STRA</name>
<dbReference type="InterPro" id="IPR005114">
    <property type="entry name" value="Helicase_assoc"/>
</dbReference>
<dbReference type="EMBL" id="CAKOGP040001557">
    <property type="protein sequence ID" value="CAJ1945913.1"/>
    <property type="molecule type" value="Genomic_DNA"/>
</dbReference>
<feature type="domain" description="Helicase-associated" evidence="2">
    <location>
        <begin position="196"/>
        <end position="264"/>
    </location>
</feature>
<organism evidence="3 4">
    <name type="scientific">Cylindrotheca closterium</name>
    <dbReference type="NCBI Taxonomy" id="2856"/>
    <lineage>
        <taxon>Eukaryota</taxon>
        <taxon>Sar</taxon>
        <taxon>Stramenopiles</taxon>
        <taxon>Ochrophyta</taxon>
        <taxon>Bacillariophyta</taxon>
        <taxon>Bacillariophyceae</taxon>
        <taxon>Bacillariophycidae</taxon>
        <taxon>Bacillariales</taxon>
        <taxon>Bacillariaceae</taxon>
        <taxon>Cylindrotheca</taxon>
    </lineage>
</organism>
<keyword evidence="4" id="KW-1185">Reference proteome</keyword>
<feature type="domain" description="Helicase-associated" evidence="2">
    <location>
        <begin position="271"/>
        <end position="337"/>
    </location>
</feature>
<dbReference type="Gene3D" id="6.10.140.530">
    <property type="match status" value="2"/>
</dbReference>